<evidence type="ECO:0000259" key="1">
    <source>
        <dbReference type="SMART" id="SM00901"/>
    </source>
</evidence>
<sequence length="312" mass="34176">MPSDVGFWWTSTGWWIRPNTARDVMNVLGAIGVYNARQSFGWRGMSSADYRLTSSLQRKLGAETSETEMRAAEVDLLAAAREWGLGIGPGGYVDDLQLLADLQHYGIATRLLDFTSNPMTALWFACQSPKDPAAAKSGVLLALNTTGMRQVSTVPTGRSWSYLNNPAGSTLQDALKDPAPFLVRSAIPNERLRAQEGFFVTGAVPPPRGEVIASPSGAREFRIQLVDPFEAINVSWTHGDAERLAASLVAERQRGHPSAMPFVAVIIKAGLKRKLLRYLENTYNRTAKVLFPDYGGFLEFRSEPAARDTVAD</sequence>
<dbReference type="Pfam" id="PF08867">
    <property type="entry name" value="FRG"/>
    <property type="match status" value="1"/>
</dbReference>
<dbReference type="Proteomes" id="UP000194464">
    <property type="component" value="Unassembled WGS sequence"/>
</dbReference>
<organism evidence="2 3">
    <name type="scientific">Plantibacter elymi</name>
    <name type="common">nom. nud.</name>
    <dbReference type="NCBI Taxonomy" id="199708"/>
    <lineage>
        <taxon>Bacteria</taxon>
        <taxon>Bacillati</taxon>
        <taxon>Actinomycetota</taxon>
        <taxon>Actinomycetes</taxon>
        <taxon>Micrococcales</taxon>
        <taxon>Microbacteriaceae</taxon>
        <taxon>Plantibacter</taxon>
    </lineage>
</organism>
<comment type="caution">
    <text evidence="2">The sequence shown here is derived from an EMBL/GenBank/DDBJ whole genome shotgun (WGS) entry which is preliminary data.</text>
</comment>
<evidence type="ECO:0000313" key="3">
    <source>
        <dbReference type="Proteomes" id="UP000194464"/>
    </source>
</evidence>
<gene>
    <name evidence="2" type="ORF">SAMN06295909_0091</name>
</gene>
<evidence type="ECO:0000313" key="2">
    <source>
        <dbReference type="EMBL" id="SMQ58021.1"/>
    </source>
</evidence>
<reference evidence="2 3" key="1">
    <citation type="submission" date="2017-04" db="EMBL/GenBank/DDBJ databases">
        <authorList>
            <person name="Varghese N."/>
            <person name="Submissions S."/>
        </authorList>
    </citation>
    <scope>NUCLEOTIDE SEQUENCE [LARGE SCALE GENOMIC DNA]</scope>
    <source>
        <strain evidence="2 3">VKM Ac-1784</strain>
    </source>
</reference>
<name>A0ABY1RBA5_9MICO</name>
<feature type="domain" description="FRG" evidence="1">
    <location>
        <begin position="36"/>
        <end position="141"/>
    </location>
</feature>
<proteinExistence type="predicted"/>
<protein>
    <submittedName>
        <fullName evidence="2">FRG domain-containing protein</fullName>
    </submittedName>
</protein>
<accession>A0ABY1RBA5</accession>
<dbReference type="InterPro" id="IPR014966">
    <property type="entry name" value="FRG-dom"/>
</dbReference>
<keyword evidence="3" id="KW-1185">Reference proteome</keyword>
<dbReference type="RefSeq" id="WP_119863531.1">
    <property type="nucleotide sequence ID" value="NZ_FXWJ01000001.1"/>
</dbReference>
<dbReference type="SMART" id="SM00901">
    <property type="entry name" value="FRG"/>
    <property type="match status" value="1"/>
</dbReference>
<dbReference type="EMBL" id="FXWJ01000001">
    <property type="protein sequence ID" value="SMQ58021.1"/>
    <property type="molecule type" value="Genomic_DNA"/>
</dbReference>